<sequence length="320" mass="36971">MSIKREEEERRFCQNISTRGCRKEYIKKDQLEFEGTDGDEFKDINPVHGCLVPCLKCCIYPCRAFFLTGRCISQKRRVKKAKYSKRKYNNNNAYSYNANNQKPQYNQFYSASSNIGVSPNLQGSINADGSVKGNLRHPTLTGNCITPICSGSSASFCTIQAEYPSNRRSVLPSSSSYGPRRYVEKIVESPIFNEPNKLTCNCLGNSHQEIEFEERHDNIESNSFQKIVDNTFSREIIDNENYFTKHNENQSNEFKDFFPENSEREYFRIEEYFEHNVKDNKAYPNKGNLFTNSIFSSCTPCEYSDHVSLKYSQGNCFVDN</sequence>
<evidence type="ECO:0000313" key="2">
    <source>
        <dbReference type="EMBL" id="PPS93808.1"/>
    </source>
</evidence>
<reference evidence="2 3" key="1">
    <citation type="submission" date="2014-11" db="EMBL/GenBank/DDBJ databases">
        <title>Comparative genomic analysis of Cryptosporidium hominis reveals occurrence of genetic recombination in virulent subtypes.</title>
        <authorList>
            <person name="Guo Y."/>
            <person name="Tang K."/>
            <person name="Frace M."/>
            <person name="Li N."/>
            <person name="Roellig D.M."/>
            <person name="Sammons S."/>
            <person name="Knipe K."/>
            <person name="Rowe L."/>
            <person name="Feng Y."/>
            <person name="Xiao L."/>
        </authorList>
    </citation>
    <scope>NUCLEOTIDE SEQUENCE [LARGE SCALE GENOMIC DNA]</scope>
    <source>
        <strain evidence="2">30976</strain>
    </source>
</reference>
<dbReference type="EMBL" id="JTAI01000031">
    <property type="protein sequence ID" value="PPS93808.1"/>
    <property type="molecule type" value="Genomic_DNA"/>
</dbReference>
<dbReference type="VEuPathDB" id="CryptoDB:CHUDEA3_3050"/>
<evidence type="ECO:0000313" key="1">
    <source>
        <dbReference type="EMBL" id="CUV05240.1"/>
    </source>
</evidence>
<reference evidence="2 3" key="3">
    <citation type="submission" date="2017-10" db="EMBL/GenBank/DDBJ databases">
        <title>Consistent, comparative and evidence-based genome annotation and re-annotation for the closely-related species, Cryptosporidium parvum, C. hominis and C. tyzzeri.</title>
        <authorList>
            <person name="Baptista R.P."/>
            <person name="Li Y."/>
            <person name="Sateriale A."/>
            <person name="Striepen B."/>
            <person name="Kissinger J.C."/>
        </authorList>
    </citation>
    <scope>NUCLEOTIDE SEQUENCE [LARGE SCALE GENOMIC DNA]</scope>
    <source>
        <strain evidence="2">30976</strain>
    </source>
</reference>
<name>A0A0S4TFN0_CRYHO</name>
<reference evidence="1" key="2">
    <citation type="submission" date="2015-08" db="EMBL/GenBank/DDBJ databases">
        <authorList>
            <person name="Babu N.S."/>
            <person name="Beckwith C.J."/>
            <person name="Beseler K.G."/>
            <person name="Brison A."/>
            <person name="Carone J.V."/>
            <person name="Caskin T.P."/>
            <person name="Diamond M."/>
            <person name="Durham M.E."/>
            <person name="Foxe J.M."/>
            <person name="Go M."/>
            <person name="Henderson B.A."/>
            <person name="Jones I.B."/>
            <person name="McGettigan J.A."/>
            <person name="Micheletti S.J."/>
            <person name="Nasrallah M.E."/>
            <person name="Ortiz D."/>
            <person name="Piller C.R."/>
            <person name="Privatt S.R."/>
            <person name="Schneider S.L."/>
            <person name="Sharp S."/>
            <person name="Smith T.C."/>
            <person name="Stanton J.D."/>
            <person name="Ullery H.E."/>
            <person name="Wilson R.J."/>
            <person name="Serrano M.G."/>
            <person name="Buck G."/>
            <person name="Lee V."/>
            <person name="Wang Y."/>
            <person name="Carvalho R."/>
            <person name="Voegtly L."/>
            <person name="Shi R."/>
            <person name="Duckworth R."/>
            <person name="Johnson A."/>
            <person name="Loviza R."/>
            <person name="Walstead R."/>
            <person name="Shah Z."/>
            <person name="Kiflezghi M."/>
            <person name="Wade K."/>
            <person name="Ball S.L."/>
            <person name="Bradley K.W."/>
            <person name="Asai D.J."/>
            <person name="Bowman C.A."/>
            <person name="Russell D.A."/>
            <person name="Pope W.H."/>
            <person name="Jacobs-Sera D."/>
            <person name="Hendrix R.W."/>
            <person name="Hatfull G.F."/>
        </authorList>
    </citation>
    <scope>NUCLEOTIDE SEQUENCE [LARGE SCALE GENOMIC DNA]</scope>
</reference>
<keyword evidence="3" id="KW-1185">Reference proteome</keyword>
<protein>
    <submittedName>
        <fullName evidence="1">Uncharacterized protein</fullName>
    </submittedName>
</protein>
<evidence type="ECO:0000313" key="3">
    <source>
        <dbReference type="Proteomes" id="UP001429100"/>
    </source>
</evidence>
<dbReference type="VEuPathDB" id="CryptoDB:GY17_00002532"/>
<accession>A0A0S4TFN0</accession>
<proteinExistence type="predicted"/>
<dbReference type="OrthoDB" id="343590at2759"/>
<dbReference type="Proteomes" id="UP001429100">
    <property type="component" value="Unassembled WGS sequence"/>
</dbReference>
<gene>
    <name evidence="1" type="ORF">CHUDEA3_3050</name>
    <name evidence="2" type="ORF">GY17_00002532</name>
</gene>
<dbReference type="VEuPathDB" id="CryptoDB:Chro.30345"/>
<dbReference type="EMBL" id="LN877949">
    <property type="protein sequence ID" value="CUV05240.1"/>
    <property type="molecule type" value="Genomic_DNA"/>
</dbReference>
<dbReference type="Proteomes" id="UP000199752">
    <property type="component" value="Chromosome 3"/>
</dbReference>
<organism evidence="1">
    <name type="scientific">Cryptosporidium hominis</name>
    <dbReference type="NCBI Taxonomy" id="237895"/>
    <lineage>
        <taxon>Eukaryota</taxon>
        <taxon>Sar</taxon>
        <taxon>Alveolata</taxon>
        <taxon>Apicomplexa</taxon>
        <taxon>Conoidasida</taxon>
        <taxon>Coccidia</taxon>
        <taxon>Eucoccidiorida</taxon>
        <taxon>Eimeriorina</taxon>
        <taxon>Cryptosporidiidae</taxon>
        <taxon>Cryptosporidium</taxon>
    </lineage>
</organism>
<dbReference type="AlphaFoldDB" id="A0A0S4TFN0"/>
<dbReference type="VEuPathDB" id="CryptoDB:ChTU502y2012_401g0155"/>